<dbReference type="Pfam" id="PF23212">
    <property type="entry name" value="DUF7064"/>
    <property type="match status" value="1"/>
</dbReference>
<sequence length="334" mass="38327">MTDGFRLLPDDEYPHTPDQAINFNESVYSNAFDRDSGVGGWMRIGNRVNEGYAEKSVVLYLPDGRIACSFGRPPIDTNTRFEAEGQTFEVIEPFRHLRHSYRGEVLLLDDPQLLRDPARMMAQATRTEAEVVWDHRSANPLHGGEPLSAEQRTMYGRDFSRGHFNQHITTTGHIRVGDQQWPVTGHGWRDHSWGPRYWTNLFAYRLFLATFEDGKGLMLLKIFAPDGTARSEGALLIDGEYDEVMDLSVVTDWDERKDPRNVRIGVRTATRSVTIEADVRTVAPLRNRRRDGDVTLMSRIAEGLTRFRWDGQEAWGMTEYIERIEDGKPVLWPN</sequence>
<gene>
    <name evidence="2" type="ORF">NT2_01_05510</name>
</gene>
<proteinExistence type="predicted"/>
<accession>U2YI92</accession>
<feature type="domain" description="DUF7064" evidence="1">
    <location>
        <begin position="198"/>
        <end position="322"/>
    </location>
</feature>
<name>U2YI92_9SPHN</name>
<dbReference type="OrthoDB" id="115252at2"/>
<evidence type="ECO:0000313" key="3">
    <source>
        <dbReference type="Proteomes" id="UP000016568"/>
    </source>
</evidence>
<dbReference type="AlphaFoldDB" id="U2YI92"/>
<comment type="caution">
    <text evidence="2">The sequence shown here is derived from an EMBL/GenBank/DDBJ whole genome shotgun (WGS) entry which is preliminary data.</text>
</comment>
<evidence type="ECO:0000259" key="1">
    <source>
        <dbReference type="Pfam" id="PF23212"/>
    </source>
</evidence>
<dbReference type="KEGG" id="ntd:EGO55_14390"/>
<dbReference type="RefSeq" id="WP_021688684.1">
    <property type="nucleotide sequence ID" value="NZ_BASZ01000001.1"/>
</dbReference>
<dbReference type="Proteomes" id="UP000016568">
    <property type="component" value="Unassembled WGS sequence"/>
</dbReference>
<dbReference type="SUPFAM" id="SSF159245">
    <property type="entry name" value="AttH-like"/>
    <property type="match status" value="1"/>
</dbReference>
<dbReference type="InterPro" id="IPR055492">
    <property type="entry name" value="DUF7064"/>
</dbReference>
<keyword evidence="3" id="KW-1185">Reference proteome</keyword>
<dbReference type="eggNOG" id="ENOG502ZAH6">
    <property type="taxonomic scope" value="Bacteria"/>
</dbReference>
<organism evidence="2 3">
    <name type="scientific">Caenibius tardaugens NBRC 16725</name>
    <dbReference type="NCBI Taxonomy" id="1219035"/>
    <lineage>
        <taxon>Bacteria</taxon>
        <taxon>Pseudomonadati</taxon>
        <taxon>Pseudomonadota</taxon>
        <taxon>Alphaproteobacteria</taxon>
        <taxon>Sphingomonadales</taxon>
        <taxon>Erythrobacteraceae</taxon>
        <taxon>Caenibius</taxon>
    </lineage>
</organism>
<dbReference type="Gene3D" id="2.40.370.10">
    <property type="entry name" value="AttH-like domain"/>
    <property type="match status" value="1"/>
</dbReference>
<dbReference type="InterPro" id="IPR023374">
    <property type="entry name" value="AttH-like_dom_sf"/>
</dbReference>
<dbReference type="EMBL" id="BASZ01000001">
    <property type="protein sequence ID" value="GAD47777.1"/>
    <property type="molecule type" value="Genomic_DNA"/>
</dbReference>
<evidence type="ECO:0000313" key="2">
    <source>
        <dbReference type="EMBL" id="GAD47777.1"/>
    </source>
</evidence>
<reference evidence="2 3" key="1">
    <citation type="submission" date="2013-09" db="EMBL/GenBank/DDBJ databases">
        <title>Whole genome shotgun sequence of Novosphingobium tardaugens NBRC 16725.</title>
        <authorList>
            <person name="Isaki S."/>
            <person name="Hosoyama A."/>
            <person name="Tsuchikane K."/>
            <person name="Katsumata H."/>
            <person name="Ando Y."/>
            <person name="Yamazaki S."/>
            <person name="Fujita N."/>
        </authorList>
    </citation>
    <scope>NUCLEOTIDE SEQUENCE [LARGE SCALE GENOMIC DNA]</scope>
    <source>
        <strain evidence="2 3">NBRC 16725</strain>
    </source>
</reference>
<protein>
    <recommendedName>
        <fullName evidence="1">DUF7064 domain-containing protein</fullName>
    </recommendedName>
</protein>